<gene>
    <name evidence="1" type="ORF">AJAP_42670</name>
</gene>
<protein>
    <submittedName>
        <fullName evidence="1">Uncharacterized protein</fullName>
    </submittedName>
</protein>
<organism evidence="1 2">
    <name type="scientific">Amycolatopsis japonica</name>
    <dbReference type="NCBI Taxonomy" id="208439"/>
    <lineage>
        <taxon>Bacteria</taxon>
        <taxon>Bacillati</taxon>
        <taxon>Actinomycetota</taxon>
        <taxon>Actinomycetes</taxon>
        <taxon>Pseudonocardiales</taxon>
        <taxon>Pseudonocardiaceae</taxon>
        <taxon>Amycolatopsis</taxon>
        <taxon>Amycolatopsis japonica group</taxon>
    </lineage>
</organism>
<dbReference type="AlphaFoldDB" id="A0A075VAD8"/>
<evidence type="ECO:0000313" key="2">
    <source>
        <dbReference type="Proteomes" id="UP000028492"/>
    </source>
</evidence>
<name>A0A075VAD8_9PSEU</name>
<dbReference type="HOGENOM" id="CLU_2406860_0_0_11"/>
<geneLocation type="plasmid" evidence="1 2">
    <name>pAmyja1</name>
</geneLocation>
<proteinExistence type="predicted"/>
<reference evidence="1 2" key="1">
    <citation type="journal article" date="2014" name="J. Biotechnol.">
        <title>Complete genome sequence of the actinobacterium Amycolatopsis japonica MG417-CF17(T) (=DSM 44213T) producing (S,S)-N,N'-ethylenediaminedisuccinic acid.</title>
        <authorList>
            <person name="Stegmann E."/>
            <person name="Albersmeier A."/>
            <person name="Spohn M."/>
            <person name="Gert H."/>
            <person name="Weber T."/>
            <person name="Wohlleben W."/>
            <person name="Kalinowski J."/>
            <person name="Ruckert C."/>
        </authorList>
    </citation>
    <scope>NUCLEOTIDE SEQUENCE [LARGE SCALE GENOMIC DNA]</scope>
    <source>
        <strain evidence="2">MG417-CF17 (DSM 44213)</strain>
        <plasmid evidence="1">pAmyja1</plasmid>
    </source>
</reference>
<accession>A0A075VAD8</accession>
<sequence length="92" mass="10237">MRPKEPPEDVEVDMSQVLPAQRLRWGKETPIWCRAYGVGGGRVRGLLQAWVMSSTGDWWALVDLTLVSSNGRTTLPVRQLVHKNAVRPAGEA</sequence>
<keyword evidence="2" id="KW-1185">Reference proteome</keyword>
<dbReference type="Proteomes" id="UP000028492">
    <property type="component" value="Plasmid pAmyja1"/>
</dbReference>
<dbReference type="KEGG" id="aja:AJAP_42670"/>
<evidence type="ECO:0000313" key="1">
    <source>
        <dbReference type="EMBL" id="AIG81301.1"/>
    </source>
</evidence>
<dbReference type="EMBL" id="CP008954">
    <property type="protein sequence ID" value="AIG81301.1"/>
    <property type="molecule type" value="Genomic_DNA"/>
</dbReference>
<keyword evidence="1" id="KW-0614">Plasmid</keyword>